<dbReference type="PANTHER" id="PTHR39609:SF1">
    <property type="entry name" value="RFEG"/>
    <property type="match status" value="1"/>
</dbReference>
<gene>
    <name evidence="2" type="ORF">OHC33_005017</name>
</gene>
<feature type="compositionally biased region" description="Basic and acidic residues" evidence="1">
    <location>
        <begin position="55"/>
        <end position="65"/>
    </location>
</feature>
<sequence>MPARYPEDFDHGREARGVRRERDGRDVREREVVREAPRQRREMEVEPQRLPSRMIDTDMMGREPTRIANAGVPRQDPRAPRNVPPPRDRMDRDDEMMYDTRPSQYSAAVREQPGPRRTPYEGEFDDIPASVRPVIDPGRSRDEPRPSYNEYFLPGEGIDREVIQSEICRYLGQDATCKPGAHTDGRRGYIIRAYRALTTEMIRSLKEDSGKYARERDNAARRNRQPASFAAFRDESRYGGDQMMLDEPEDRYQPRYEEPRLRAPAVTSAYLPDSGYSSAYYPVTQPPPPGVDSRTMDPRYIPGNATPPTGRNPAYAAGGYPPVSTRAPMPSIPAGSAFTDPRGNVVRDPPYGSSYSDPRARHR</sequence>
<organism evidence="2 3">
    <name type="scientific">Knufia fluminis</name>
    <dbReference type="NCBI Taxonomy" id="191047"/>
    <lineage>
        <taxon>Eukaryota</taxon>
        <taxon>Fungi</taxon>
        <taxon>Dikarya</taxon>
        <taxon>Ascomycota</taxon>
        <taxon>Pezizomycotina</taxon>
        <taxon>Eurotiomycetes</taxon>
        <taxon>Chaetothyriomycetidae</taxon>
        <taxon>Chaetothyriales</taxon>
        <taxon>Trichomeriaceae</taxon>
        <taxon>Knufia</taxon>
    </lineage>
</organism>
<keyword evidence="3" id="KW-1185">Reference proteome</keyword>
<feature type="compositionally biased region" description="Basic and acidic residues" evidence="1">
    <location>
        <begin position="1"/>
        <end position="47"/>
    </location>
</feature>
<reference evidence="2 3" key="1">
    <citation type="submission" date="2022-12" db="EMBL/GenBank/DDBJ databases">
        <title>Genomic features and morphological characterization of a novel Knufia sp. strain isolated from spacecraft assembly facility.</title>
        <authorList>
            <person name="Teixeira M."/>
            <person name="Chander A.M."/>
            <person name="Stajich J.E."/>
            <person name="Venkateswaran K."/>
        </authorList>
    </citation>
    <scope>NUCLEOTIDE SEQUENCE [LARGE SCALE GENOMIC DNA]</scope>
    <source>
        <strain evidence="2 3">FJI-L2-BK-P2</strain>
    </source>
</reference>
<proteinExistence type="predicted"/>
<evidence type="ECO:0000313" key="3">
    <source>
        <dbReference type="Proteomes" id="UP001316803"/>
    </source>
</evidence>
<dbReference type="EMBL" id="JAKLMC020000010">
    <property type="protein sequence ID" value="KAK5953748.1"/>
    <property type="molecule type" value="Genomic_DNA"/>
</dbReference>
<feature type="compositionally biased region" description="Basic and acidic residues" evidence="1">
    <location>
        <begin position="208"/>
        <end position="220"/>
    </location>
</feature>
<evidence type="ECO:0000256" key="1">
    <source>
        <dbReference type="SAM" id="MobiDB-lite"/>
    </source>
</evidence>
<dbReference type="AlphaFoldDB" id="A0AAN8EEI7"/>
<protein>
    <submittedName>
        <fullName evidence="2">Uncharacterized protein</fullName>
    </submittedName>
</protein>
<dbReference type="PANTHER" id="PTHR39609">
    <property type="entry name" value="RFEG-RELATED"/>
    <property type="match status" value="1"/>
</dbReference>
<accession>A0AAN8EEI7</accession>
<dbReference type="Proteomes" id="UP001316803">
    <property type="component" value="Unassembled WGS sequence"/>
</dbReference>
<name>A0AAN8EEI7_9EURO</name>
<feature type="region of interest" description="Disordered" evidence="1">
    <location>
        <begin position="1"/>
        <end position="149"/>
    </location>
</feature>
<evidence type="ECO:0000313" key="2">
    <source>
        <dbReference type="EMBL" id="KAK5953748.1"/>
    </source>
</evidence>
<feature type="region of interest" description="Disordered" evidence="1">
    <location>
        <begin position="208"/>
        <end position="246"/>
    </location>
</feature>
<comment type="caution">
    <text evidence="2">The sequence shown here is derived from an EMBL/GenBank/DDBJ whole genome shotgun (WGS) entry which is preliminary data.</text>
</comment>
<feature type="region of interest" description="Disordered" evidence="1">
    <location>
        <begin position="299"/>
        <end position="363"/>
    </location>
</feature>